<reference evidence="1 2" key="1">
    <citation type="submission" date="2020-10" db="EMBL/GenBank/DDBJ databases">
        <title>Sequencing the genomes of 1000 actinobacteria strains.</title>
        <authorList>
            <person name="Klenk H.-P."/>
        </authorList>
    </citation>
    <scope>NUCLEOTIDE SEQUENCE [LARGE SCALE GENOMIC DNA]</scope>
    <source>
        <strain evidence="1 2">DSM 43173</strain>
    </source>
</reference>
<evidence type="ECO:0000313" key="2">
    <source>
        <dbReference type="Proteomes" id="UP000633509"/>
    </source>
</evidence>
<keyword evidence="2" id="KW-1185">Reference proteome</keyword>
<dbReference type="EMBL" id="JADBEK010000001">
    <property type="protein sequence ID" value="MBE1591145.1"/>
    <property type="molecule type" value="Genomic_DNA"/>
</dbReference>
<sequence length="49" mass="5294">MFDAELVRQATLVPWSLSAMTRGGLKSLPTKGSVAEAETRDALVEAIFE</sequence>
<proteinExistence type="predicted"/>
<gene>
    <name evidence="1" type="ORF">H4W80_009403</name>
</gene>
<name>A0ABR9MEZ1_9ACTN</name>
<protein>
    <submittedName>
        <fullName evidence="1">Uncharacterized protein</fullName>
    </submittedName>
</protein>
<accession>A0ABR9MEZ1</accession>
<organism evidence="1 2">
    <name type="scientific">Nonomuraea angiospora</name>
    <dbReference type="NCBI Taxonomy" id="46172"/>
    <lineage>
        <taxon>Bacteria</taxon>
        <taxon>Bacillati</taxon>
        <taxon>Actinomycetota</taxon>
        <taxon>Actinomycetes</taxon>
        <taxon>Streptosporangiales</taxon>
        <taxon>Streptosporangiaceae</taxon>
        <taxon>Nonomuraea</taxon>
    </lineage>
</organism>
<comment type="caution">
    <text evidence="1">The sequence shown here is derived from an EMBL/GenBank/DDBJ whole genome shotgun (WGS) entry which is preliminary data.</text>
</comment>
<dbReference type="RefSeq" id="WP_192790900.1">
    <property type="nucleotide sequence ID" value="NZ_JADBEK010000001.1"/>
</dbReference>
<evidence type="ECO:0000313" key="1">
    <source>
        <dbReference type="EMBL" id="MBE1591145.1"/>
    </source>
</evidence>
<dbReference type="Proteomes" id="UP000633509">
    <property type="component" value="Unassembled WGS sequence"/>
</dbReference>